<evidence type="ECO:0000313" key="3">
    <source>
        <dbReference type="EMBL" id="CAD5121808.1"/>
    </source>
</evidence>
<dbReference type="FunFam" id="1.10.10.650:FF:000001">
    <property type="entry name" value="S1 RNA-binding domain 1"/>
    <property type="match status" value="1"/>
</dbReference>
<evidence type="ECO:0000259" key="2">
    <source>
        <dbReference type="SMART" id="SM00732"/>
    </source>
</evidence>
<feature type="domain" description="YqgF/RNase H-like" evidence="2">
    <location>
        <begin position="454"/>
        <end position="569"/>
    </location>
</feature>
<dbReference type="InterPro" id="IPR023323">
    <property type="entry name" value="Tex-like_dom_sf"/>
</dbReference>
<dbReference type="InterPro" id="IPR018974">
    <property type="entry name" value="Tex-like_N"/>
</dbReference>
<dbReference type="Proteomes" id="UP000549394">
    <property type="component" value="Unassembled WGS sequence"/>
</dbReference>
<dbReference type="InterPro" id="IPR032639">
    <property type="entry name" value="Tex_YqgF"/>
</dbReference>
<dbReference type="Gene3D" id="1.10.3500.10">
    <property type="entry name" value="Tex N-terminal region-like"/>
    <property type="match status" value="1"/>
</dbReference>
<dbReference type="Gene3D" id="1.10.10.650">
    <property type="entry name" value="RuvA domain 2-like"/>
    <property type="match status" value="1"/>
</dbReference>
<dbReference type="AlphaFoldDB" id="A0A7I8VZP3"/>
<feature type="compositionally biased region" description="Basic and acidic residues" evidence="1">
    <location>
        <begin position="43"/>
        <end position="66"/>
    </location>
</feature>
<reference evidence="3 4" key="1">
    <citation type="submission" date="2020-08" db="EMBL/GenBank/DDBJ databases">
        <authorList>
            <person name="Hejnol A."/>
        </authorList>
    </citation>
    <scope>NUCLEOTIDE SEQUENCE [LARGE SCALE GENOMIC DNA]</scope>
</reference>
<dbReference type="InterPro" id="IPR006641">
    <property type="entry name" value="YqgF/RNaseH-like_dom"/>
</dbReference>
<dbReference type="Pfam" id="PF16921">
    <property type="entry name" value="Tex_YqgF"/>
    <property type="match status" value="1"/>
</dbReference>
<dbReference type="Pfam" id="PF09371">
    <property type="entry name" value="Tex_N"/>
    <property type="match status" value="1"/>
</dbReference>
<dbReference type="OrthoDB" id="995477at2759"/>
<dbReference type="GO" id="GO:0003729">
    <property type="term" value="F:mRNA binding"/>
    <property type="evidence" value="ECO:0007669"/>
    <property type="project" value="TreeGrafter"/>
</dbReference>
<dbReference type="InterPro" id="IPR023319">
    <property type="entry name" value="Tex-like_HTH_dom_sf"/>
</dbReference>
<dbReference type="GO" id="GO:0006412">
    <property type="term" value="P:translation"/>
    <property type="evidence" value="ECO:0007669"/>
    <property type="project" value="TreeGrafter"/>
</dbReference>
<feature type="compositionally biased region" description="Basic and acidic residues" evidence="1">
    <location>
        <begin position="86"/>
        <end position="103"/>
    </location>
</feature>
<dbReference type="InterPro" id="IPR050437">
    <property type="entry name" value="Ribos_protein_bS1-like"/>
</dbReference>
<keyword evidence="4" id="KW-1185">Reference proteome</keyword>
<gene>
    <name evidence="3" type="ORF">DGYR_LOCUS9713</name>
</gene>
<dbReference type="InterPro" id="IPR037027">
    <property type="entry name" value="YqgF/RNaseH-like_dom_sf"/>
</dbReference>
<organism evidence="3 4">
    <name type="scientific">Dimorphilus gyrociliatus</name>
    <dbReference type="NCBI Taxonomy" id="2664684"/>
    <lineage>
        <taxon>Eukaryota</taxon>
        <taxon>Metazoa</taxon>
        <taxon>Spiralia</taxon>
        <taxon>Lophotrochozoa</taxon>
        <taxon>Annelida</taxon>
        <taxon>Polychaeta</taxon>
        <taxon>Polychaeta incertae sedis</taxon>
        <taxon>Dinophilidae</taxon>
        <taxon>Dimorphilus</taxon>
    </lineage>
</organism>
<dbReference type="InterPro" id="IPR012337">
    <property type="entry name" value="RNaseH-like_sf"/>
</dbReference>
<dbReference type="SUPFAM" id="SSF158832">
    <property type="entry name" value="Tex N-terminal region-like"/>
    <property type="match status" value="1"/>
</dbReference>
<dbReference type="SUPFAM" id="SSF53098">
    <property type="entry name" value="Ribonuclease H-like"/>
    <property type="match status" value="1"/>
</dbReference>
<dbReference type="SMART" id="SM00732">
    <property type="entry name" value="YqgFc"/>
    <property type="match status" value="1"/>
</dbReference>
<dbReference type="PANTHER" id="PTHR10724:SF10">
    <property type="entry name" value="S1 RNA-BINDING DOMAIN-CONTAINING PROTEIN 1"/>
    <property type="match status" value="1"/>
</dbReference>
<evidence type="ECO:0000313" key="4">
    <source>
        <dbReference type="Proteomes" id="UP000549394"/>
    </source>
</evidence>
<feature type="compositionally biased region" description="Basic residues" evidence="1">
    <location>
        <begin position="67"/>
        <end position="85"/>
    </location>
</feature>
<comment type="caution">
    <text evidence="3">The sequence shown here is derived from an EMBL/GenBank/DDBJ whole genome shotgun (WGS) entry which is preliminary data.</text>
</comment>
<dbReference type="Gene3D" id="3.30.420.140">
    <property type="entry name" value="YqgF/RNase H-like domain"/>
    <property type="match status" value="1"/>
</dbReference>
<dbReference type="GO" id="GO:0006139">
    <property type="term" value="P:nucleobase-containing compound metabolic process"/>
    <property type="evidence" value="ECO:0007669"/>
    <property type="project" value="InterPro"/>
</dbReference>
<dbReference type="PANTHER" id="PTHR10724">
    <property type="entry name" value="30S RIBOSOMAL PROTEIN S1"/>
    <property type="match status" value="1"/>
</dbReference>
<protein>
    <submittedName>
        <fullName evidence="3">DgyrCDS10280</fullName>
    </submittedName>
</protein>
<dbReference type="GO" id="GO:0003735">
    <property type="term" value="F:structural constituent of ribosome"/>
    <property type="evidence" value="ECO:0007669"/>
    <property type="project" value="TreeGrafter"/>
</dbReference>
<feature type="region of interest" description="Disordered" evidence="1">
    <location>
        <begin position="24"/>
        <end position="114"/>
    </location>
</feature>
<proteinExistence type="predicted"/>
<evidence type="ECO:0000256" key="1">
    <source>
        <dbReference type="SAM" id="MobiDB-lite"/>
    </source>
</evidence>
<dbReference type="EMBL" id="CAJFCJ010000015">
    <property type="protein sequence ID" value="CAD5121808.1"/>
    <property type="molecule type" value="Genomic_DNA"/>
</dbReference>
<dbReference type="FunFam" id="3.30.420.140:FF:000001">
    <property type="entry name" value="RNA-binding transcriptional accessory protein"/>
    <property type="match status" value="1"/>
</dbReference>
<sequence length="652" mass="74484">MIKSGTTTIDNDESDEDIIVINAASNNFDEITISSEEEGEITANKDDKFHNKERKETKQKDSYSNEKKHKKKKKEKDKKKKKDKKSSKSESKQIEKSKDDFIKPPEPPSNFQFESSWRESDIIADNLGIYNVIIEKVVKLFDEGNTMPFIARYRSHITQEMEPATLRKIESHLSELRTVKKKMKYVASTLSKYGWLSSELASRLRCCTTIEEIEYLFAPFKPGSKRSKAHKARDLGLEEFAIKLIESQSDDILREMNQAVVADKEGLQNVKEVRKGVQFIISDIIAKDKVCLDYIRDVCSNRRDGIRIRCSQAPERPLDEENETVISYQPNPQKDLFKNYYYFDASALNIKPHQVLAINRGEAQKELTVKMVVGNYVADRWREFCRRKYIPRKTSFEIAAMITASIDDAFSRLVSPVLIRECRSRLTKQAEKASLEVFASNLRSMLLTPPIRGKVIMGVDPGYNHGCKWAQGDVLDTGISYLHECDEDESGNIIRKRKRKRKIDFEDSEEFSSIKGAIFRNNCEIIAIGNGTASRETQELFAEQIQRGAFSPLVVQFVVVDESGSSIYSVSDLAKKELRRLEIKLRSAVSIARRLQNPVAELVKIEPQHLGIGQYQHDLRESTLKKTLDKVVEECVSFIGVDINTCSASLLQ</sequence>
<accession>A0A7I8VZP3</accession>
<name>A0A7I8VZP3_9ANNE</name>